<proteinExistence type="predicted"/>
<dbReference type="STRING" id="1472378.AU381_23490"/>
<dbReference type="EMBL" id="LPUX01000061">
    <property type="protein sequence ID" value="OAP38523.1"/>
    <property type="molecule type" value="Genomic_DNA"/>
</dbReference>
<organism evidence="1 2">
    <name type="scientific">Sinorhizobium glycinis</name>
    <dbReference type="NCBI Taxonomy" id="1472378"/>
    <lineage>
        <taxon>Bacteria</taxon>
        <taxon>Pseudomonadati</taxon>
        <taxon>Pseudomonadota</taxon>
        <taxon>Alphaproteobacteria</taxon>
        <taxon>Hyphomicrobiales</taxon>
        <taxon>Rhizobiaceae</taxon>
        <taxon>Sinorhizobium/Ensifer group</taxon>
        <taxon>Sinorhizobium</taxon>
    </lineage>
</organism>
<protein>
    <submittedName>
        <fullName evidence="1">Uncharacterized protein</fullName>
    </submittedName>
</protein>
<comment type="caution">
    <text evidence="1">The sequence shown here is derived from an EMBL/GenBank/DDBJ whole genome shotgun (WGS) entry which is preliminary data.</text>
</comment>
<evidence type="ECO:0000313" key="2">
    <source>
        <dbReference type="Proteomes" id="UP000094025"/>
    </source>
</evidence>
<dbReference type="Proteomes" id="UP000094025">
    <property type="component" value="Unassembled WGS sequence"/>
</dbReference>
<dbReference type="AlphaFoldDB" id="A0A178XUQ9"/>
<name>A0A178XUQ9_9HYPH</name>
<gene>
    <name evidence="1" type="ORF">AU381_23490</name>
</gene>
<evidence type="ECO:0000313" key="1">
    <source>
        <dbReference type="EMBL" id="OAP38523.1"/>
    </source>
</evidence>
<keyword evidence="2" id="KW-1185">Reference proteome</keyword>
<accession>A0A178XUQ9</accession>
<sequence length="202" mass="22406">MSQANSVYTLNFESISQLKATSGLQTSTYTGTLLASGLDASFEILHGKIRFFLDGVEDSPDGAFGGQIRRYERAIMNAVSVRSSTHRSVICGKWHVPGRDYSPLFIPYVTREFLPSGEVASRRYSLEIFDYDELDNGGTIGCTLHDCSEIYRPLHVVAKNTLNRAEEYLLAGEACPIEGVIWYPDTATADLPIVVSRPSSWR</sequence>
<reference evidence="1 2" key="1">
    <citation type="journal article" date="2016" name="Int. J. Syst. Evol. Microbiol.">
        <title>Ensifer glycinis sp. nov., an novel rhizobial species associated with Glycine spp.</title>
        <authorList>
            <person name="Yan H."/>
            <person name="Yan J."/>
            <person name="Sui X.H."/>
            <person name="Wang E.T."/>
            <person name="Chen W.X."/>
            <person name="Zhang X.X."/>
            <person name="Chen W.F."/>
        </authorList>
    </citation>
    <scope>NUCLEOTIDE SEQUENCE [LARGE SCALE GENOMIC DNA]</scope>
    <source>
        <strain evidence="1 2">CCBAU 23380</strain>
    </source>
</reference>